<dbReference type="InterPro" id="IPR000700">
    <property type="entry name" value="PAS-assoc_C"/>
</dbReference>
<dbReference type="PROSITE" id="PS00688">
    <property type="entry name" value="SIGMA54_INTERACT_3"/>
    <property type="match status" value="1"/>
</dbReference>
<dbReference type="Gene3D" id="1.10.10.60">
    <property type="entry name" value="Homeodomain-like"/>
    <property type="match status" value="1"/>
</dbReference>
<dbReference type="PROSITE" id="PS50045">
    <property type="entry name" value="SIGMA54_INTERACT_4"/>
    <property type="match status" value="1"/>
</dbReference>
<dbReference type="InterPro" id="IPR058031">
    <property type="entry name" value="AAA_lid_NorR"/>
</dbReference>
<dbReference type="InterPro" id="IPR027417">
    <property type="entry name" value="P-loop_NTPase"/>
</dbReference>
<dbReference type="Pfam" id="PF25601">
    <property type="entry name" value="AAA_lid_14"/>
    <property type="match status" value="1"/>
</dbReference>
<protein>
    <submittedName>
        <fullName evidence="10">Sigma 54-interacting transcriptional regulator</fullName>
    </submittedName>
</protein>
<dbReference type="EMBL" id="JBHTMU010000003">
    <property type="protein sequence ID" value="MFD1341267.1"/>
    <property type="molecule type" value="Genomic_DNA"/>
</dbReference>
<evidence type="ECO:0000256" key="5">
    <source>
        <dbReference type="ARBA" id="ARBA00023163"/>
    </source>
</evidence>
<keyword evidence="5" id="KW-0804">Transcription</keyword>
<comment type="caution">
    <text evidence="10">The sequence shown here is derived from an EMBL/GenBank/DDBJ whole genome shotgun (WGS) entry which is preliminary data.</text>
</comment>
<evidence type="ECO:0000256" key="2">
    <source>
        <dbReference type="ARBA" id="ARBA00022840"/>
    </source>
</evidence>
<evidence type="ECO:0000313" key="11">
    <source>
        <dbReference type="Proteomes" id="UP001597135"/>
    </source>
</evidence>
<dbReference type="Proteomes" id="UP001597135">
    <property type="component" value="Unassembled WGS sequence"/>
</dbReference>
<dbReference type="InterPro" id="IPR035965">
    <property type="entry name" value="PAS-like_dom_sf"/>
</dbReference>
<dbReference type="SMART" id="SM00091">
    <property type="entry name" value="PAS"/>
    <property type="match status" value="2"/>
</dbReference>
<dbReference type="Pfam" id="PF00158">
    <property type="entry name" value="Sigma54_activat"/>
    <property type="match status" value="1"/>
</dbReference>
<dbReference type="PANTHER" id="PTHR32071:SF117">
    <property type="entry name" value="PTS-DEPENDENT DIHYDROXYACETONE KINASE OPERON REGULATORY PROTEIN-RELATED"/>
    <property type="match status" value="1"/>
</dbReference>
<organism evidence="10 11">
    <name type="scientific">Litorisediminicola beolgyonensis</name>
    <dbReference type="NCBI Taxonomy" id="1173614"/>
    <lineage>
        <taxon>Bacteria</taxon>
        <taxon>Pseudomonadati</taxon>
        <taxon>Pseudomonadota</taxon>
        <taxon>Alphaproteobacteria</taxon>
        <taxon>Rhodobacterales</taxon>
        <taxon>Paracoccaceae</taxon>
        <taxon>Litorisediminicola</taxon>
    </lineage>
</organism>
<dbReference type="PROSITE" id="PS50112">
    <property type="entry name" value="PAS"/>
    <property type="match status" value="1"/>
</dbReference>
<feature type="coiled-coil region" evidence="6">
    <location>
        <begin position="266"/>
        <end position="300"/>
    </location>
</feature>
<dbReference type="Pfam" id="PF13188">
    <property type="entry name" value="PAS_8"/>
    <property type="match status" value="1"/>
</dbReference>
<keyword evidence="1" id="KW-0547">Nucleotide-binding</keyword>
<gene>
    <name evidence="10" type="ORF">ACFQ4E_02430</name>
</gene>
<feature type="domain" description="PAC" evidence="9">
    <location>
        <begin position="223"/>
        <end position="275"/>
    </location>
</feature>
<evidence type="ECO:0000259" key="8">
    <source>
        <dbReference type="PROSITE" id="PS50112"/>
    </source>
</evidence>
<reference evidence="11" key="1">
    <citation type="journal article" date="2019" name="Int. J. Syst. Evol. Microbiol.">
        <title>The Global Catalogue of Microorganisms (GCM) 10K type strain sequencing project: providing services to taxonomists for standard genome sequencing and annotation.</title>
        <authorList>
            <consortium name="The Broad Institute Genomics Platform"/>
            <consortium name="The Broad Institute Genome Sequencing Center for Infectious Disease"/>
            <person name="Wu L."/>
            <person name="Ma J."/>
        </authorList>
    </citation>
    <scope>NUCLEOTIDE SEQUENCE [LARGE SCALE GENOMIC DNA]</scope>
    <source>
        <strain evidence="11">CCUG 62953</strain>
    </source>
</reference>
<dbReference type="Gene3D" id="3.30.450.20">
    <property type="entry name" value="PAS domain"/>
    <property type="match status" value="1"/>
</dbReference>
<dbReference type="PROSITE" id="PS00675">
    <property type="entry name" value="SIGMA54_INTERACT_1"/>
    <property type="match status" value="1"/>
</dbReference>
<keyword evidence="3" id="KW-0805">Transcription regulation</keyword>
<evidence type="ECO:0000256" key="1">
    <source>
        <dbReference type="ARBA" id="ARBA00022741"/>
    </source>
</evidence>
<dbReference type="Gene3D" id="1.10.8.60">
    <property type="match status" value="1"/>
</dbReference>
<evidence type="ECO:0000256" key="3">
    <source>
        <dbReference type="ARBA" id="ARBA00023015"/>
    </source>
</evidence>
<dbReference type="Pfam" id="PF00989">
    <property type="entry name" value="PAS"/>
    <property type="match status" value="1"/>
</dbReference>
<evidence type="ECO:0000313" key="10">
    <source>
        <dbReference type="EMBL" id="MFD1341267.1"/>
    </source>
</evidence>
<evidence type="ECO:0000259" key="7">
    <source>
        <dbReference type="PROSITE" id="PS50045"/>
    </source>
</evidence>
<dbReference type="CDD" id="cd00130">
    <property type="entry name" value="PAS"/>
    <property type="match status" value="1"/>
</dbReference>
<keyword evidence="4" id="KW-0238">DNA-binding</keyword>
<keyword evidence="2" id="KW-0067">ATP-binding</keyword>
<keyword evidence="11" id="KW-1185">Reference proteome</keyword>
<dbReference type="PROSITE" id="PS50113">
    <property type="entry name" value="PAC"/>
    <property type="match status" value="1"/>
</dbReference>
<feature type="domain" description="Sigma-54 factor interaction" evidence="7">
    <location>
        <begin position="307"/>
        <end position="536"/>
    </location>
</feature>
<dbReference type="InterPro" id="IPR013767">
    <property type="entry name" value="PAS_fold"/>
</dbReference>
<dbReference type="InterPro" id="IPR000014">
    <property type="entry name" value="PAS"/>
</dbReference>
<dbReference type="SUPFAM" id="SSF52540">
    <property type="entry name" value="P-loop containing nucleoside triphosphate hydrolases"/>
    <property type="match status" value="1"/>
</dbReference>
<dbReference type="PANTHER" id="PTHR32071">
    <property type="entry name" value="TRANSCRIPTIONAL REGULATORY PROTEIN"/>
    <property type="match status" value="1"/>
</dbReference>
<dbReference type="SUPFAM" id="SSF55785">
    <property type="entry name" value="PYP-like sensor domain (PAS domain)"/>
    <property type="match status" value="1"/>
</dbReference>
<evidence type="ECO:0000259" key="9">
    <source>
        <dbReference type="PROSITE" id="PS50113"/>
    </source>
</evidence>
<dbReference type="InterPro" id="IPR025944">
    <property type="entry name" value="Sigma_54_int_dom_CS"/>
</dbReference>
<proteinExistence type="predicted"/>
<feature type="domain" description="PAS" evidence="8">
    <location>
        <begin position="145"/>
        <end position="197"/>
    </location>
</feature>
<name>A0ABW3ZF14_9RHOB</name>
<dbReference type="InterPro" id="IPR002078">
    <property type="entry name" value="Sigma_54_int"/>
</dbReference>
<accession>A0ABW3ZF14</accession>
<evidence type="ECO:0000256" key="6">
    <source>
        <dbReference type="SAM" id="Coils"/>
    </source>
</evidence>
<dbReference type="InterPro" id="IPR025662">
    <property type="entry name" value="Sigma_54_int_dom_ATP-bd_1"/>
</dbReference>
<dbReference type="CDD" id="cd00009">
    <property type="entry name" value="AAA"/>
    <property type="match status" value="1"/>
</dbReference>
<dbReference type="RefSeq" id="WP_386801326.1">
    <property type="nucleotide sequence ID" value="NZ_JBHTMU010000003.1"/>
</dbReference>
<sequence length="625" mass="70085">MKDTVARPDSLLHLLPEPALLIDTREDRIVEANARAVDLLKLPRTGPVRLERFLGKSMPWFLVFVEEVDHRGEGWTRAVSMTTAFGDPLRCELRARFVEGQPELLFLVIHDLDELDRRAERMETEGLHRAGLDTWRRAEGFFAELERRNQLILNAAGEGIYGINSEGKTTFVNRAAQEMLGWTSADLLGRDIHAMIHHHHLNGEVYPSHDCPIYRSFRFEQVSRIEDEVFWRKDGRPIRVEYVSTPIYDQQVLAGAVVIFRDITERKENERKLREALAEVADLRDRLEEENAYLQEAISTERAHHDIIGVSPATRQVLARIDLVARTDATVVISGETGTGKALVAAEIHKVSDRARRPLIHFNCGSVAPETVEVELFGQVRGASAAATRDTPGKLEIAHGGTLFLDDVEQLPPEIQSKLLVALQRRAVIRVGDTRERPLDIRVIAATTRSGDGRGGVRRIQQNLFMFLNVFPIECVPLRDRPDDIPLLAAHMLRIACRRLNRPVPVLTEGVVRQLLAYEWPGNVRELGNVMERAVVISKGSKLILELGTDRDAGARGDTMVRTEAEMQALVRRNIVNCLRETSGRVSGQDGAAALLGIRPSTLYSRIKSLNIAEEEFLAAPGAPR</sequence>
<keyword evidence="6" id="KW-0175">Coiled coil</keyword>
<dbReference type="NCBIfam" id="TIGR00229">
    <property type="entry name" value="sensory_box"/>
    <property type="match status" value="1"/>
</dbReference>
<dbReference type="Gene3D" id="3.40.50.300">
    <property type="entry name" value="P-loop containing nucleotide triphosphate hydrolases"/>
    <property type="match status" value="1"/>
</dbReference>
<evidence type="ECO:0000256" key="4">
    <source>
        <dbReference type="ARBA" id="ARBA00023125"/>
    </source>
</evidence>